<accession>A0A8S5MGZ4</accession>
<protein>
    <submittedName>
        <fullName evidence="1">Uncharacterized protein</fullName>
    </submittedName>
</protein>
<sequence length="54" mass="5998">MTQVLIPSIDAATVTPKPVNINAKFKISVTVTEESKILEPYFYYSGDIYSGEVE</sequence>
<name>A0A8S5MGZ4_9CAUD</name>
<organism evidence="1">
    <name type="scientific">Myoviridae sp. cthmz15</name>
    <dbReference type="NCBI Taxonomy" id="2826684"/>
    <lineage>
        <taxon>Viruses</taxon>
        <taxon>Duplodnaviria</taxon>
        <taxon>Heunggongvirae</taxon>
        <taxon>Uroviricota</taxon>
        <taxon>Caudoviricetes</taxon>
    </lineage>
</organism>
<evidence type="ECO:0000313" key="1">
    <source>
        <dbReference type="EMBL" id="DAD81613.1"/>
    </source>
</evidence>
<dbReference type="EMBL" id="BK014905">
    <property type="protein sequence ID" value="DAD81613.1"/>
    <property type="molecule type" value="Genomic_DNA"/>
</dbReference>
<proteinExistence type="predicted"/>
<reference evidence="1" key="1">
    <citation type="journal article" date="2021" name="Proc. Natl. Acad. Sci. U.S.A.">
        <title>A Catalog of Tens of Thousands of Viruses from Human Metagenomes Reveals Hidden Associations with Chronic Diseases.</title>
        <authorList>
            <person name="Tisza M.J."/>
            <person name="Buck C.B."/>
        </authorList>
    </citation>
    <scope>NUCLEOTIDE SEQUENCE</scope>
    <source>
        <strain evidence="1">Cthmz15</strain>
    </source>
</reference>